<evidence type="ECO:0000256" key="6">
    <source>
        <dbReference type="ARBA" id="ARBA00022982"/>
    </source>
</evidence>
<evidence type="ECO:0000256" key="10">
    <source>
        <dbReference type="ARBA" id="ARBA00044364"/>
    </source>
</evidence>
<dbReference type="SUPFAM" id="SSF81531">
    <property type="entry name" value="Non-heme 11 kDa protein of cytochrome bc1 complex (Ubiquinol-cytochrome c reductase)"/>
    <property type="match status" value="2"/>
</dbReference>
<sequence>MLQAHYTVPVRGLRLEKINPHKPSSRFVRVNLPIIVSLTPPNKGSRELSYYLVWRYASNTCVREDNEVIYPHGSECIYTILFLTNTCIFSLSIKFRADEEPVDPKKYLEESCKPKCVKPLLEYQACVKRIQDDETGHKHCTGQYFDYWSCVDKCVALKLFSKLKALDPPSFKLAAEVFLFQFVNLLAPKGIIPIILRFEVVYNDRCIRETDCCRVLADEEPVDPKKYLEDSCKPKCVKPLLEYEACVKRVERDDSGHKHCTGQYFDYWFCIDKCVAPKLFSKLK</sequence>
<comment type="caution">
    <text evidence="13">The sequence shown here is derived from an EMBL/GenBank/DDBJ whole genome shotgun (WGS) entry which is preliminary data.</text>
</comment>
<evidence type="ECO:0000256" key="3">
    <source>
        <dbReference type="ARBA" id="ARBA00022448"/>
    </source>
</evidence>
<evidence type="ECO:0000256" key="4">
    <source>
        <dbReference type="ARBA" id="ARBA00022660"/>
    </source>
</evidence>
<evidence type="ECO:0000256" key="8">
    <source>
        <dbReference type="ARBA" id="ARBA00023136"/>
    </source>
</evidence>
<dbReference type="Proteomes" id="UP001151752">
    <property type="component" value="Chromosome 2"/>
</dbReference>
<feature type="domain" description="Ubiquinol-cytochrome C reductase hinge" evidence="12">
    <location>
        <begin position="223"/>
        <end position="284"/>
    </location>
</feature>
<evidence type="ECO:0000256" key="1">
    <source>
        <dbReference type="ARBA" id="ARBA00004137"/>
    </source>
</evidence>
<keyword evidence="3" id="KW-0813">Transport</keyword>
<gene>
    <name evidence="13" type="ORF">OIU74_010325</name>
</gene>
<evidence type="ECO:0000256" key="7">
    <source>
        <dbReference type="ARBA" id="ARBA00023128"/>
    </source>
</evidence>
<dbReference type="Pfam" id="PF02320">
    <property type="entry name" value="UCR_hinge"/>
    <property type="match status" value="2"/>
</dbReference>
<reference evidence="13" key="1">
    <citation type="submission" date="2022-11" db="EMBL/GenBank/DDBJ databases">
        <authorList>
            <person name="Hyden B.L."/>
            <person name="Feng K."/>
            <person name="Yates T."/>
            <person name="Jawdy S."/>
            <person name="Smart L.B."/>
            <person name="Muchero W."/>
        </authorList>
    </citation>
    <scope>NUCLEOTIDE SEQUENCE</scope>
    <source>
        <tissue evidence="13">Shoot tip</tissue>
    </source>
</reference>
<reference evidence="13" key="2">
    <citation type="journal article" date="2023" name="Int. J. Mol. Sci.">
        <title>De Novo Assembly and Annotation of 11 Diverse Shrub Willow (Salix) Genomes Reveals Novel Gene Organization in Sex-Linked Regions.</title>
        <authorList>
            <person name="Hyden B."/>
            <person name="Feng K."/>
            <person name="Yates T.B."/>
            <person name="Jawdy S."/>
            <person name="Cereghino C."/>
            <person name="Smart L.B."/>
            <person name="Muchero W."/>
        </authorList>
    </citation>
    <scope>NUCLEOTIDE SEQUENCE</scope>
    <source>
        <tissue evidence="13">Shoot tip</tissue>
    </source>
</reference>
<organism evidence="13 14">
    <name type="scientific">Salix koriyanagi</name>
    <dbReference type="NCBI Taxonomy" id="2511006"/>
    <lineage>
        <taxon>Eukaryota</taxon>
        <taxon>Viridiplantae</taxon>
        <taxon>Streptophyta</taxon>
        <taxon>Embryophyta</taxon>
        <taxon>Tracheophyta</taxon>
        <taxon>Spermatophyta</taxon>
        <taxon>Magnoliopsida</taxon>
        <taxon>eudicotyledons</taxon>
        <taxon>Gunneridae</taxon>
        <taxon>Pentapetalae</taxon>
        <taxon>rosids</taxon>
        <taxon>fabids</taxon>
        <taxon>Malpighiales</taxon>
        <taxon>Salicaceae</taxon>
        <taxon>Saliceae</taxon>
        <taxon>Salix</taxon>
    </lineage>
</organism>
<evidence type="ECO:0000313" key="14">
    <source>
        <dbReference type="Proteomes" id="UP001151752"/>
    </source>
</evidence>
<evidence type="ECO:0000256" key="5">
    <source>
        <dbReference type="ARBA" id="ARBA00022792"/>
    </source>
</evidence>
<protein>
    <recommendedName>
        <fullName evidence="11">Complex III subunit VI</fullName>
    </recommendedName>
    <alternativeName>
        <fullName evidence="10">Mitochondrial hinge protein</fullName>
    </alternativeName>
</protein>
<dbReference type="Gene3D" id="1.10.287.20">
    <property type="entry name" value="Ubiquinol-cytochrome C reductase hinge domain"/>
    <property type="match status" value="2"/>
</dbReference>
<evidence type="ECO:0000256" key="9">
    <source>
        <dbReference type="ARBA" id="ARBA00023157"/>
    </source>
</evidence>
<dbReference type="GO" id="GO:0005743">
    <property type="term" value="C:mitochondrial inner membrane"/>
    <property type="evidence" value="ECO:0007669"/>
    <property type="project" value="UniProtKB-SubCell"/>
</dbReference>
<dbReference type="PANTHER" id="PTHR15336">
    <property type="entry name" value="UBIQUINOL-CYTOCHROME C REDUCTASE COMPLEX 7.8 KDA PROTEIN"/>
    <property type="match status" value="1"/>
</dbReference>
<evidence type="ECO:0000256" key="2">
    <source>
        <dbReference type="ARBA" id="ARBA00006498"/>
    </source>
</evidence>
<keyword evidence="14" id="KW-1185">Reference proteome</keyword>
<keyword evidence="8" id="KW-0472">Membrane</keyword>
<feature type="domain" description="Ubiquinol-cytochrome C reductase hinge" evidence="12">
    <location>
        <begin position="103"/>
        <end position="164"/>
    </location>
</feature>
<comment type="similarity">
    <text evidence="2">Belongs to the UQCRH/QCR6 family.</text>
</comment>
<keyword evidence="4" id="KW-0679">Respiratory chain</keyword>
<evidence type="ECO:0000256" key="11">
    <source>
        <dbReference type="ARBA" id="ARBA00076110"/>
    </source>
</evidence>
<keyword evidence="7" id="KW-0496">Mitochondrion</keyword>
<keyword evidence="9" id="KW-1015">Disulfide bond</keyword>
<dbReference type="EMBL" id="JAPFFM010000015">
    <property type="protein sequence ID" value="KAJ6709199.1"/>
    <property type="molecule type" value="Genomic_DNA"/>
</dbReference>
<dbReference type="InterPro" id="IPR003422">
    <property type="entry name" value="Cyt_b-c1_6"/>
</dbReference>
<accession>A0A9Q0QN84</accession>
<dbReference type="PANTHER" id="PTHR15336:SF20">
    <property type="entry name" value="CYTOCHROME B-C1 COMPLEX SUBUNIT 6"/>
    <property type="match status" value="1"/>
</dbReference>
<dbReference type="FunFam" id="1.10.287.20:FF:000001">
    <property type="entry name" value="Cytochrome b-c1 complex subunit 6"/>
    <property type="match status" value="2"/>
</dbReference>
<proteinExistence type="inferred from homology"/>
<comment type="subcellular location">
    <subcellularLocation>
        <location evidence="1">Mitochondrion inner membrane</location>
        <topology evidence="1">Peripheral membrane protein</topology>
        <orientation evidence="1">Intermembrane side</orientation>
    </subcellularLocation>
</comment>
<evidence type="ECO:0000259" key="12">
    <source>
        <dbReference type="Pfam" id="PF02320"/>
    </source>
</evidence>
<keyword evidence="5" id="KW-0999">Mitochondrion inner membrane</keyword>
<keyword evidence="6" id="KW-0249">Electron transport</keyword>
<dbReference type="InterPro" id="IPR023184">
    <property type="entry name" value="Ubol_cytC_Rdtase_hinge_dom"/>
</dbReference>
<dbReference type="InterPro" id="IPR036811">
    <property type="entry name" value="Ubol_cytC_Rdtase_hinge_dom_sf"/>
</dbReference>
<dbReference type="GO" id="GO:0006122">
    <property type="term" value="P:mitochondrial electron transport, ubiquinol to cytochrome c"/>
    <property type="evidence" value="ECO:0007669"/>
    <property type="project" value="InterPro"/>
</dbReference>
<dbReference type="AlphaFoldDB" id="A0A9Q0QN84"/>
<name>A0A9Q0QN84_9ROSI</name>
<evidence type="ECO:0000313" key="13">
    <source>
        <dbReference type="EMBL" id="KAJ6709199.1"/>
    </source>
</evidence>